<dbReference type="SUPFAM" id="SSF47473">
    <property type="entry name" value="EF-hand"/>
    <property type="match status" value="1"/>
</dbReference>
<dbReference type="OrthoDB" id="7779205at2"/>
<dbReference type="InterPro" id="IPR011992">
    <property type="entry name" value="EF-hand-dom_pair"/>
</dbReference>
<evidence type="ECO:0000256" key="2">
    <source>
        <dbReference type="SAM" id="Phobius"/>
    </source>
</evidence>
<proteinExistence type="predicted"/>
<keyword evidence="2" id="KW-1133">Transmembrane helix</keyword>
<keyword evidence="5" id="KW-1185">Reference proteome</keyword>
<gene>
    <name evidence="4" type="ORF">A7A09_012755</name>
</gene>
<organism evidence="4 5">
    <name type="scientific">Paracoccus methylarcula</name>
    <dbReference type="NCBI Taxonomy" id="72022"/>
    <lineage>
        <taxon>Bacteria</taxon>
        <taxon>Pseudomonadati</taxon>
        <taxon>Pseudomonadota</taxon>
        <taxon>Alphaproteobacteria</taxon>
        <taxon>Rhodobacterales</taxon>
        <taxon>Paracoccaceae</taxon>
        <taxon>Paracoccus</taxon>
    </lineage>
</organism>
<evidence type="ECO:0000313" key="5">
    <source>
        <dbReference type="Proteomes" id="UP000238137"/>
    </source>
</evidence>
<dbReference type="InterPro" id="IPR002048">
    <property type="entry name" value="EF_hand_dom"/>
</dbReference>
<accession>A0A3R7P493</accession>
<feature type="domain" description="EF-hand" evidence="3">
    <location>
        <begin position="85"/>
        <end position="120"/>
    </location>
</feature>
<feature type="region of interest" description="Disordered" evidence="1">
    <location>
        <begin position="143"/>
        <end position="181"/>
    </location>
</feature>
<dbReference type="PROSITE" id="PS50222">
    <property type="entry name" value="EF_HAND_2"/>
    <property type="match status" value="1"/>
</dbReference>
<feature type="transmembrane region" description="Helical" evidence="2">
    <location>
        <begin position="43"/>
        <end position="63"/>
    </location>
</feature>
<dbReference type="EMBL" id="PXNQ02000007">
    <property type="protein sequence ID" value="RNF34254.1"/>
    <property type="molecule type" value="Genomic_DNA"/>
</dbReference>
<dbReference type="Proteomes" id="UP000238137">
    <property type="component" value="Unassembled WGS sequence"/>
</dbReference>
<keyword evidence="2" id="KW-0472">Membrane</keyword>
<protein>
    <submittedName>
        <fullName evidence="4">EF-hand domain-containing protein</fullName>
    </submittedName>
</protein>
<dbReference type="Pfam" id="PF13202">
    <property type="entry name" value="EF-hand_5"/>
    <property type="match status" value="1"/>
</dbReference>
<evidence type="ECO:0000313" key="4">
    <source>
        <dbReference type="EMBL" id="RNF34254.1"/>
    </source>
</evidence>
<dbReference type="Gene3D" id="1.10.238.10">
    <property type="entry name" value="EF-hand"/>
    <property type="match status" value="1"/>
</dbReference>
<comment type="caution">
    <text evidence="4">The sequence shown here is derived from an EMBL/GenBank/DDBJ whole genome shotgun (WGS) entry which is preliminary data.</text>
</comment>
<dbReference type="AlphaFoldDB" id="A0A3R7P493"/>
<name>A0A3R7P493_9RHOB</name>
<feature type="compositionally biased region" description="Low complexity" evidence="1">
    <location>
        <begin position="154"/>
        <end position="176"/>
    </location>
</feature>
<evidence type="ECO:0000256" key="1">
    <source>
        <dbReference type="SAM" id="MobiDB-lite"/>
    </source>
</evidence>
<sequence length="197" mass="19562">MPKIRKPSMHGNVRLSCPVKVVDKKPVELINLKESDMKSMIKAGVISALTGLGAVAMLAPAYAAGFAELDANADGQLDMTELQTAFDTHAEATLEAYDTDGDSMISVEEAEAMAAGSAAASAEASTEAATEATAQGAANAAQGLEQAGSVAADAAETGLSTATEATEGAAEAVGNALPVTGGVEADASVEAGAEMSN</sequence>
<reference evidence="4" key="1">
    <citation type="submission" date="2018-05" db="EMBL/GenBank/DDBJ databases">
        <title>Reclassification of Methylarcula marina and Methylarcula terricola as Paracoccus methylarcula sp.nov., comb.nov. and Paracoccus terricola comb.nov.</title>
        <authorList>
            <person name="Shmareva M.N."/>
            <person name="Doronina N.V."/>
            <person name="Vasilenko O.V."/>
            <person name="Tarlachkov S.V."/>
            <person name="Trotsenko Y.A."/>
        </authorList>
    </citation>
    <scope>NUCLEOTIDE SEQUENCE [LARGE SCALE GENOMIC DNA]</scope>
    <source>
        <strain evidence="4">VKM B-2159</strain>
    </source>
</reference>
<evidence type="ECO:0000259" key="3">
    <source>
        <dbReference type="PROSITE" id="PS50222"/>
    </source>
</evidence>
<dbReference type="GO" id="GO:0005509">
    <property type="term" value="F:calcium ion binding"/>
    <property type="evidence" value="ECO:0007669"/>
    <property type="project" value="InterPro"/>
</dbReference>
<keyword evidence="2" id="KW-0812">Transmembrane</keyword>